<reference evidence="3" key="5">
    <citation type="submission" date="2018-04" db="UniProtKB">
        <authorList>
            <consortium name="EnsemblFungi"/>
        </authorList>
    </citation>
    <scope>IDENTIFICATION</scope>
    <source>
        <strain evidence="3">R3-111a-1</strain>
    </source>
</reference>
<keyword evidence="4" id="KW-1185">Reference proteome</keyword>
<dbReference type="Proteomes" id="UP000006039">
    <property type="component" value="Unassembled WGS sequence"/>
</dbReference>
<dbReference type="EnsemblFungi" id="EJT73885">
    <property type="protein sequence ID" value="EJT73885"/>
    <property type="gene ID" value="GGTG_07739"/>
</dbReference>
<feature type="compositionally biased region" description="Basic and acidic residues" evidence="1">
    <location>
        <begin position="114"/>
        <end position="133"/>
    </location>
</feature>
<evidence type="ECO:0000313" key="3">
    <source>
        <dbReference type="EnsemblFungi" id="EJT73885"/>
    </source>
</evidence>
<dbReference type="GeneID" id="20348197"/>
<organism evidence="2">
    <name type="scientific">Gaeumannomyces tritici (strain R3-111a-1)</name>
    <name type="common">Wheat and barley take-all root rot fungus</name>
    <name type="synonym">Gaeumannomyces graminis var. tritici</name>
    <dbReference type="NCBI Taxonomy" id="644352"/>
    <lineage>
        <taxon>Eukaryota</taxon>
        <taxon>Fungi</taxon>
        <taxon>Dikarya</taxon>
        <taxon>Ascomycota</taxon>
        <taxon>Pezizomycotina</taxon>
        <taxon>Sordariomycetes</taxon>
        <taxon>Sordariomycetidae</taxon>
        <taxon>Magnaporthales</taxon>
        <taxon>Magnaporthaceae</taxon>
        <taxon>Gaeumannomyces</taxon>
    </lineage>
</organism>
<dbReference type="HOGENOM" id="CLU_1540168_0_0_1"/>
<reference evidence="2" key="3">
    <citation type="submission" date="2010-09" db="EMBL/GenBank/DDBJ databases">
        <title>Annotation of Gaeumannomyces graminis var. tritici R3-111a-1.</title>
        <authorList>
            <consortium name="The Broad Institute Genome Sequencing Platform"/>
            <person name="Ma L.-J."/>
            <person name="Dead R."/>
            <person name="Young S.K."/>
            <person name="Zeng Q."/>
            <person name="Gargeya S."/>
            <person name="Fitzgerald M."/>
            <person name="Haas B."/>
            <person name="Abouelleil A."/>
            <person name="Alvarado L."/>
            <person name="Arachchi H.M."/>
            <person name="Berlin A."/>
            <person name="Brown A."/>
            <person name="Chapman S.B."/>
            <person name="Chen Z."/>
            <person name="Dunbar C."/>
            <person name="Freedman E."/>
            <person name="Gearin G."/>
            <person name="Gellesch M."/>
            <person name="Goldberg J."/>
            <person name="Griggs A."/>
            <person name="Gujja S."/>
            <person name="Heiman D."/>
            <person name="Howarth C."/>
            <person name="Larson L."/>
            <person name="Lui A."/>
            <person name="MacDonald P.J.P."/>
            <person name="Mehta T."/>
            <person name="Montmayeur A."/>
            <person name="Murphy C."/>
            <person name="Neiman D."/>
            <person name="Pearson M."/>
            <person name="Priest M."/>
            <person name="Roberts A."/>
            <person name="Saif S."/>
            <person name="Shea T."/>
            <person name="Shenoy N."/>
            <person name="Sisk P."/>
            <person name="Stolte C."/>
            <person name="Sykes S."/>
            <person name="Yandava C."/>
            <person name="Wortman J."/>
            <person name="Nusbaum C."/>
            <person name="Birren B."/>
        </authorList>
    </citation>
    <scope>NUCLEOTIDE SEQUENCE</scope>
    <source>
        <strain evidence="2">R3-111a-1</strain>
    </source>
</reference>
<evidence type="ECO:0000256" key="1">
    <source>
        <dbReference type="SAM" id="MobiDB-lite"/>
    </source>
</evidence>
<feature type="region of interest" description="Disordered" evidence="1">
    <location>
        <begin position="114"/>
        <end position="144"/>
    </location>
</feature>
<proteinExistence type="predicted"/>
<protein>
    <submittedName>
        <fullName evidence="2 3">Uncharacterized protein</fullName>
    </submittedName>
</protein>
<dbReference type="RefSeq" id="XP_009223829.1">
    <property type="nucleotide sequence ID" value="XM_009225565.1"/>
</dbReference>
<name>J3P2J3_GAET3</name>
<dbReference type="EMBL" id="GL385398">
    <property type="protein sequence ID" value="EJT73885.1"/>
    <property type="molecule type" value="Genomic_DNA"/>
</dbReference>
<accession>J3P2J3</accession>
<reference evidence="2" key="2">
    <citation type="submission" date="2010-07" db="EMBL/GenBank/DDBJ databases">
        <authorList>
            <consortium name="The Broad Institute Genome Sequencing Platform"/>
            <consortium name="Broad Institute Genome Sequencing Center for Infectious Disease"/>
            <person name="Ma L.-J."/>
            <person name="Dead R."/>
            <person name="Young S."/>
            <person name="Zeng Q."/>
            <person name="Koehrsen M."/>
            <person name="Alvarado L."/>
            <person name="Berlin A."/>
            <person name="Chapman S.B."/>
            <person name="Chen Z."/>
            <person name="Freedman E."/>
            <person name="Gellesch M."/>
            <person name="Goldberg J."/>
            <person name="Griggs A."/>
            <person name="Gujja S."/>
            <person name="Heilman E.R."/>
            <person name="Heiman D."/>
            <person name="Hepburn T."/>
            <person name="Howarth C."/>
            <person name="Jen D."/>
            <person name="Larson L."/>
            <person name="Mehta T."/>
            <person name="Neiman D."/>
            <person name="Pearson M."/>
            <person name="Roberts A."/>
            <person name="Saif S."/>
            <person name="Shea T."/>
            <person name="Shenoy N."/>
            <person name="Sisk P."/>
            <person name="Stolte C."/>
            <person name="Sykes S."/>
            <person name="Walk T."/>
            <person name="White J."/>
            <person name="Yandava C."/>
            <person name="Haas B."/>
            <person name="Nusbaum C."/>
            <person name="Birren B."/>
        </authorList>
    </citation>
    <scope>NUCLEOTIDE SEQUENCE</scope>
    <source>
        <strain evidence="2">R3-111a-1</strain>
    </source>
</reference>
<reference evidence="3" key="4">
    <citation type="journal article" date="2015" name="G3 (Bethesda)">
        <title>Genome sequences of three phytopathogenic species of the Magnaporthaceae family of fungi.</title>
        <authorList>
            <person name="Okagaki L.H."/>
            <person name="Nunes C.C."/>
            <person name="Sailsbery J."/>
            <person name="Clay B."/>
            <person name="Brown D."/>
            <person name="John T."/>
            <person name="Oh Y."/>
            <person name="Young N."/>
            <person name="Fitzgerald M."/>
            <person name="Haas B.J."/>
            <person name="Zeng Q."/>
            <person name="Young S."/>
            <person name="Adiconis X."/>
            <person name="Fan L."/>
            <person name="Levin J.Z."/>
            <person name="Mitchell T.K."/>
            <person name="Okubara P.A."/>
            <person name="Farman M.L."/>
            <person name="Kohn L.M."/>
            <person name="Birren B."/>
            <person name="Ma L.-J."/>
            <person name="Dean R.A."/>
        </authorList>
    </citation>
    <scope>NUCLEOTIDE SEQUENCE</scope>
    <source>
        <strain evidence="3">R3-111a-1</strain>
    </source>
</reference>
<evidence type="ECO:0000313" key="4">
    <source>
        <dbReference type="Proteomes" id="UP000006039"/>
    </source>
</evidence>
<reference evidence="4" key="1">
    <citation type="submission" date="2010-07" db="EMBL/GenBank/DDBJ databases">
        <title>The genome sequence of Gaeumannomyces graminis var. tritici strain R3-111a-1.</title>
        <authorList>
            <consortium name="The Broad Institute Genome Sequencing Platform"/>
            <person name="Ma L.-J."/>
            <person name="Dead R."/>
            <person name="Young S."/>
            <person name="Zeng Q."/>
            <person name="Koehrsen M."/>
            <person name="Alvarado L."/>
            <person name="Berlin A."/>
            <person name="Chapman S.B."/>
            <person name="Chen Z."/>
            <person name="Freedman E."/>
            <person name="Gellesch M."/>
            <person name="Goldberg J."/>
            <person name="Griggs A."/>
            <person name="Gujja S."/>
            <person name="Heilman E.R."/>
            <person name="Heiman D."/>
            <person name="Hepburn T."/>
            <person name="Howarth C."/>
            <person name="Jen D."/>
            <person name="Larson L."/>
            <person name="Mehta T."/>
            <person name="Neiman D."/>
            <person name="Pearson M."/>
            <person name="Roberts A."/>
            <person name="Saif S."/>
            <person name="Shea T."/>
            <person name="Shenoy N."/>
            <person name="Sisk P."/>
            <person name="Stolte C."/>
            <person name="Sykes S."/>
            <person name="Walk T."/>
            <person name="White J."/>
            <person name="Yandava C."/>
            <person name="Haas B."/>
            <person name="Nusbaum C."/>
            <person name="Birren B."/>
        </authorList>
    </citation>
    <scope>NUCLEOTIDE SEQUENCE [LARGE SCALE GENOMIC DNA]</scope>
    <source>
        <strain evidence="4">R3-111a-1</strain>
    </source>
</reference>
<sequence>MPANVGVVPTSRPPLTRYEIQKAFSPNQIWKNHSSYQTRKNHPPYQTRKNHSPYFGNRSYNSDMCQQVDNVWKCGHRSFKTVNFCHIETCKGTSADHKDNNLDGDCHTCETRKAEENNGTKRDDPWGKDDPYKSQKKTTPEGTQPYRSFLRHKCTCRWLKTAKATVNISSWRPH</sequence>
<dbReference type="AlphaFoldDB" id="J3P2J3"/>
<dbReference type="VEuPathDB" id="FungiDB:GGTG_07739"/>
<gene>
    <name evidence="3" type="primary">20348197</name>
    <name evidence="2" type="ORF">GGTG_07739</name>
</gene>
<dbReference type="eggNOG" id="ENOG502RNFP">
    <property type="taxonomic scope" value="Eukaryota"/>
</dbReference>
<evidence type="ECO:0000313" key="2">
    <source>
        <dbReference type="EMBL" id="EJT73885.1"/>
    </source>
</evidence>